<organism evidence="2 3">
    <name type="scientific">Hymenobacter edaphi</name>
    <dbReference type="NCBI Taxonomy" id="2211146"/>
    <lineage>
        <taxon>Bacteria</taxon>
        <taxon>Pseudomonadati</taxon>
        <taxon>Bacteroidota</taxon>
        <taxon>Cytophagia</taxon>
        <taxon>Cytophagales</taxon>
        <taxon>Hymenobacteraceae</taxon>
        <taxon>Hymenobacter</taxon>
    </lineage>
</organism>
<dbReference type="OrthoDB" id="5873496at2"/>
<dbReference type="RefSeq" id="WP_111480347.1">
    <property type="nucleotide sequence ID" value="NZ_QHKM01000011.1"/>
</dbReference>
<dbReference type="AlphaFoldDB" id="A0A328B659"/>
<accession>A0A328B659</accession>
<dbReference type="Proteomes" id="UP000248553">
    <property type="component" value="Unassembled WGS sequence"/>
</dbReference>
<keyword evidence="3" id="KW-1185">Reference proteome</keyword>
<sequence length="132" mass="14267">MKHLFPACCLLLALGLSPTALRAQTRNLATPAPDAVRYEYCEVRVVGKDVYADFGYGSEKLGGPELSKLEVGKLQVFATPISALNYMGSLGWEVLQVVQSSASAAIDRNGASGNRYYLLRRPRTSTGVNVTK</sequence>
<protein>
    <submittedName>
        <fullName evidence="2">Uncharacterized protein</fullName>
    </submittedName>
</protein>
<name>A0A328B659_9BACT</name>
<keyword evidence="1" id="KW-0732">Signal</keyword>
<evidence type="ECO:0000313" key="3">
    <source>
        <dbReference type="Proteomes" id="UP000248553"/>
    </source>
</evidence>
<gene>
    <name evidence="2" type="ORF">DLM85_22040</name>
</gene>
<feature type="signal peptide" evidence="1">
    <location>
        <begin position="1"/>
        <end position="22"/>
    </location>
</feature>
<reference evidence="3" key="1">
    <citation type="submission" date="2018-05" db="EMBL/GenBank/DDBJ databases">
        <authorList>
            <person name="Nie L."/>
        </authorList>
    </citation>
    <scope>NUCLEOTIDE SEQUENCE [LARGE SCALE GENOMIC DNA]</scope>
    <source>
        <strain evidence="3">NL</strain>
    </source>
</reference>
<evidence type="ECO:0000313" key="2">
    <source>
        <dbReference type="EMBL" id="RAK62882.1"/>
    </source>
</evidence>
<evidence type="ECO:0000256" key="1">
    <source>
        <dbReference type="SAM" id="SignalP"/>
    </source>
</evidence>
<feature type="chain" id="PRO_5016405688" evidence="1">
    <location>
        <begin position="23"/>
        <end position="132"/>
    </location>
</feature>
<proteinExistence type="predicted"/>
<comment type="caution">
    <text evidence="2">The sequence shown here is derived from an EMBL/GenBank/DDBJ whole genome shotgun (WGS) entry which is preliminary data.</text>
</comment>
<dbReference type="EMBL" id="QHKM01000011">
    <property type="protein sequence ID" value="RAK62882.1"/>
    <property type="molecule type" value="Genomic_DNA"/>
</dbReference>